<evidence type="ECO:0000256" key="8">
    <source>
        <dbReference type="SAM" id="Phobius"/>
    </source>
</evidence>
<dbReference type="CDD" id="cd06550">
    <property type="entry name" value="TM_ABC_iron-siderophores_like"/>
    <property type="match status" value="1"/>
</dbReference>
<evidence type="ECO:0000256" key="2">
    <source>
        <dbReference type="ARBA" id="ARBA00007935"/>
    </source>
</evidence>
<dbReference type="Proteomes" id="UP000195918">
    <property type="component" value="Unassembled WGS sequence"/>
</dbReference>
<feature type="transmembrane region" description="Helical" evidence="8">
    <location>
        <begin position="247"/>
        <end position="270"/>
    </location>
</feature>
<sequence>MDAIKKNKGSANFIFYMTIGLFILAFVCLLSISFGAAEMTLKTAWQAIFSFDPNVTDHQTIMTLRLPRTVADIIVGASLAVCGAIMQGTTKNPLADSGLMGISSGATFSMAVVLALFPYFSYFQMLLISFVGASLTTVLTYFVASSGKKGMTPQRLVLAGISISMLFGAMSSYFSIKYNLGHALMYFTAGGTAGAKWHELLIIIPFCLVGLVLSVILSPSVTLLSLGEEVAVGLGLNIKRVKILSTIIVLVLTGLSVVVIGPVSFVGLIVPHIVRYFVGVDYRYIIPASILYGAVFTVAADVIGRVINRPFETPIGIIFSLIGVPFFLYLVRKEGREFE</sequence>
<evidence type="ECO:0000313" key="10">
    <source>
        <dbReference type="Proteomes" id="UP000195918"/>
    </source>
</evidence>
<reference evidence="10" key="1">
    <citation type="submission" date="2017-02" db="EMBL/GenBank/DDBJ databases">
        <authorList>
            <person name="Dridi B."/>
        </authorList>
    </citation>
    <scope>NUCLEOTIDE SEQUENCE [LARGE SCALE GENOMIC DNA]</scope>
    <source>
        <strain evidence="10">bH819</strain>
    </source>
</reference>
<protein>
    <submittedName>
        <fullName evidence="9">ABC-type Fe3+-siderophore transport system, permease component</fullName>
    </submittedName>
</protein>
<organism evidence="9 10">
    <name type="scientific">Vagococcus fluvialis bH819</name>
    <dbReference type="NCBI Taxonomy" id="1255619"/>
    <lineage>
        <taxon>Bacteria</taxon>
        <taxon>Bacillati</taxon>
        <taxon>Bacillota</taxon>
        <taxon>Bacilli</taxon>
        <taxon>Lactobacillales</taxon>
        <taxon>Enterococcaceae</taxon>
        <taxon>Vagococcus</taxon>
    </lineage>
</organism>
<comment type="similarity">
    <text evidence="2">Belongs to the binding-protein-dependent transport system permease family. FecCD subfamily.</text>
</comment>
<dbReference type="RefSeq" id="WP_086950725.1">
    <property type="nucleotide sequence ID" value="NZ_FWFD01000007.1"/>
</dbReference>
<evidence type="ECO:0000256" key="1">
    <source>
        <dbReference type="ARBA" id="ARBA00004651"/>
    </source>
</evidence>
<keyword evidence="5 8" id="KW-0812">Transmembrane</keyword>
<evidence type="ECO:0000256" key="5">
    <source>
        <dbReference type="ARBA" id="ARBA00022692"/>
    </source>
</evidence>
<feature type="transmembrane region" description="Helical" evidence="8">
    <location>
        <begin position="282"/>
        <end position="303"/>
    </location>
</feature>
<evidence type="ECO:0000256" key="7">
    <source>
        <dbReference type="ARBA" id="ARBA00023136"/>
    </source>
</evidence>
<dbReference type="InterPro" id="IPR000522">
    <property type="entry name" value="ABC_transptr_permease_BtuC"/>
</dbReference>
<dbReference type="EMBL" id="FWFD01000007">
    <property type="protein sequence ID" value="SLM85085.1"/>
    <property type="molecule type" value="Genomic_DNA"/>
</dbReference>
<proteinExistence type="inferred from homology"/>
<feature type="transmembrane region" description="Helical" evidence="8">
    <location>
        <begin position="315"/>
        <end position="331"/>
    </location>
</feature>
<keyword evidence="10" id="KW-1185">Reference proteome</keyword>
<evidence type="ECO:0000313" key="9">
    <source>
        <dbReference type="EMBL" id="SLM85085.1"/>
    </source>
</evidence>
<dbReference type="GO" id="GO:0005886">
    <property type="term" value="C:plasma membrane"/>
    <property type="evidence" value="ECO:0007669"/>
    <property type="project" value="UniProtKB-SubCell"/>
</dbReference>
<dbReference type="InterPro" id="IPR037294">
    <property type="entry name" value="ABC_BtuC-like"/>
</dbReference>
<feature type="transmembrane region" description="Helical" evidence="8">
    <location>
        <begin position="156"/>
        <end position="176"/>
    </location>
</feature>
<dbReference type="PANTHER" id="PTHR30472:SF1">
    <property type="entry name" value="FE(3+) DICITRATE TRANSPORT SYSTEM PERMEASE PROTEIN FECC-RELATED"/>
    <property type="match status" value="1"/>
</dbReference>
<dbReference type="OrthoDB" id="9811721at2"/>
<keyword evidence="4" id="KW-1003">Cell membrane</keyword>
<feature type="transmembrane region" description="Helical" evidence="8">
    <location>
        <begin position="12"/>
        <end position="36"/>
    </location>
</feature>
<dbReference type="Gene3D" id="1.10.3470.10">
    <property type="entry name" value="ABC transporter involved in vitamin B12 uptake, BtuC"/>
    <property type="match status" value="1"/>
</dbReference>
<dbReference type="GO" id="GO:0022857">
    <property type="term" value="F:transmembrane transporter activity"/>
    <property type="evidence" value="ECO:0007669"/>
    <property type="project" value="InterPro"/>
</dbReference>
<gene>
    <name evidence="9" type="ORF">FM121_03240</name>
</gene>
<keyword evidence="3" id="KW-0813">Transport</keyword>
<evidence type="ECO:0000256" key="4">
    <source>
        <dbReference type="ARBA" id="ARBA00022475"/>
    </source>
</evidence>
<dbReference type="SUPFAM" id="SSF81345">
    <property type="entry name" value="ABC transporter involved in vitamin B12 uptake, BtuC"/>
    <property type="match status" value="1"/>
</dbReference>
<name>A0A1X6WLE1_9ENTE</name>
<accession>A0A1X6WLE1</accession>
<comment type="subcellular location">
    <subcellularLocation>
        <location evidence="1">Cell membrane</location>
        <topology evidence="1">Multi-pass membrane protein</topology>
    </subcellularLocation>
</comment>
<dbReference type="AlphaFoldDB" id="A0A1X6WLE1"/>
<keyword evidence="6 8" id="KW-1133">Transmembrane helix</keyword>
<feature type="transmembrane region" description="Helical" evidence="8">
    <location>
        <begin position="126"/>
        <end position="144"/>
    </location>
</feature>
<dbReference type="GO" id="GO:0033214">
    <property type="term" value="P:siderophore-iron import into cell"/>
    <property type="evidence" value="ECO:0007669"/>
    <property type="project" value="TreeGrafter"/>
</dbReference>
<dbReference type="FunFam" id="1.10.3470.10:FF:000001">
    <property type="entry name" value="Vitamin B12 ABC transporter permease BtuC"/>
    <property type="match status" value="1"/>
</dbReference>
<feature type="transmembrane region" description="Helical" evidence="8">
    <location>
        <begin position="98"/>
        <end position="120"/>
    </location>
</feature>
<evidence type="ECO:0000256" key="6">
    <source>
        <dbReference type="ARBA" id="ARBA00022989"/>
    </source>
</evidence>
<feature type="transmembrane region" description="Helical" evidence="8">
    <location>
        <begin position="200"/>
        <end position="226"/>
    </location>
</feature>
<keyword evidence="7 8" id="KW-0472">Membrane</keyword>
<dbReference type="Pfam" id="PF01032">
    <property type="entry name" value="FecCD"/>
    <property type="match status" value="1"/>
</dbReference>
<dbReference type="PANTHER" id="PTHR30472">
    <property type="entry name" value="FERRIC ENTEROBACTIN TRANSPORT SYSTEM PERMEASE PROTEIN"/>
    <property type="match status" value="1"/>
</dbReference>
<evidence type="ECO:0000256" key="3">
    <source>
        <dbReference type="ARBA" id="ARBA00022448"/>
    </source>
</evidence>